<comment type="caution">
    <text evidence="1">The sequence shown here is derived from an EMBL/GenBank/DDBJ whole genome shotgun (WGS) entry which is preliminary data.</text>
</comment>
<name>A0ACB7CEN9_9ASCO</name>
<protein>
    <submittedName>
        <fullName evidence="1">Uncharacterized protein</fullName>
    </submittedName>
</protein>
<evidence type="ECO:0000313" key="2">
    <source>
        <dbReference type="Proteomes" id="UP000768646"/>
    </source>
</evidence>
<reference evidence="1 2" key="1">
    <citation type="journal article" date="2021" name="Commun. Biol.">
        <title>Genomic insights into the host specific adaptation of the Pneumocystis genus.</title>
        <authorList>
            <person name="Cisse O.H."/>
            <person name="Ma L."/>
            <person name="Dekker J.P."/>
            <person name="Khil P.P."/>
            <person name="Youn J.-H."/>
            <person name="Brenchley J.M."/>
            <person name="Blair R."/>
            <person name="Pahar B."/>
            <person name="Chabe M."/>
            <person name="Van Rompay K.K.A."/>
            <person name="Keesler R."/>
            <person name="Sukura A."/>
            <person name="Hirsch V."/>
            <person name="Kutty G."/>
            <person name="Liu Y."/>
            <person name="Peng L."/>
            <person name="Chen J."/>
            <person name="Song J."/>
            <person name="Weissenbacher-Lang C."/>
            <person name="Xu J."/>
            <person name="Upham N.S."/>
            <person name="Stajich J.E."/>
            <person name="Cuomo C.A."/>
            <person name="Cushion M.T."/>
            <person name="Kovacs J.A."/>
        </authorList>
    </citation>
    <scope>NUCLEOTIDE SEQUENCE [LARGE SCALE GENOMIC DNA]</scope>
    <source>
        <strain evidence="1 2">RABM</strain>
    </source>
</reference>
<sequence>MSLVYSVEQLFHIKNSPLVKKPDRLPDGIGFESTKVDYNKMHSNIDVCDKERITDNIEIFNTEGQKVHCVPKPDKIPFGSDSTFMFFSSENGSRTKNFNSDDGNNLKKVIEYESMGKPSGYNSNFSDFKNSESKINDENRINLMQMTQENCMVIDKNIFKDDKEFIEENKNYKHKTHICSRDEKCRDCYIFRTQKNILSFSDKTKIHDAEAFNSTKMMKNDCFDNNEFSIDMENDINRPNIFDKKKLENCGDLNFINVPEKVANSDVYYPQKMSPLEYERNCILDSNERLSDNFHGSSESRIVNDRLNSVHLSNSIQSPLKYSDVNSNKTSRFFNFFANDSIKSKDVEKLNTGPLLYACSSNELENKDFLSTEYTNTGLIHEQGYTHEGSQISSSRTYDDVIGFQRIMDMLKRSNQLVSKDHLVSHNYEVKRNEVIYDKNNECCTQAIDNVTKHDPFMNKESSDSIFFLSLLNQSSRRLSSLHIGLENDNTGTTQVYNTCDGTSNISKYDNQRLRNHNDNGFSVPFSPFLNSSSNNSYTRYYSEKNHESSVNMDMPQTFYGCHNNNIIQSLHYPPGLGFDEFSYDKDNDIK</sequence>
<proteinExistence type="predicted"/>
<dbReference type="Proteomes" id="UP000768646">
    <property type="component" value="Unassembled WGS sequence"/>
</dbReference>
<organism evidence="1 2">
    <name type="scientific">Pneumocystis oryctolagi</name>
    <dbReference type="NCBI Taxonomy" id="42067"/>
    <lineage>
        <taxon>Eukaryota</taxon>
        <taxon>Fungi</taxon>
        <taxon>Dikarya</taxon>
        <taxon>Ascomycota</taxon>
        <taxon>Taphrinomycotina</taxon>
        <taxon>Pneumocystomycetes</taxon>
        <taxon>Pneumocystaceae</taxon>
        <taxon>Pneumocystis</taxon>
    </lineage>
</organism>
<gene>
    <name evidence="1" type="ORF">PORY_001098</name>
</gene>
<accession>A0ACB7CEN9</accession>
<evidence type="ECO:0000313" key="1">
    <source>
        <dbReference type="EMBL" id="KAG4305542.1"/>
    </source>
</evidence>
<dbReference type="EMBL" id="JABTEG010000003">
    <property type="protein sequence ID" value="KAG4305542.1"/>
    <property type="molecule type" value="Genomic_DNA"/>
</dbReference>
<keyword evidence="2" id="KW-1185">Reference proteome</keyword>